<dbReference type="AlphaFoldDB" id="A0A645EIN2"/>
<dbReference type="EMBL" id="VSSQ01047148">
    <property type="protein sequence ID" value="MPN01122.1"/>
    <property type="molecule type" value="Genomic_DNA"/>
</dbReference>
<feature type="compositionally biased region" description="Basic and acidic residues" evidence="1">
    <location>
        <begin position="70"/>
        <end position="86"/>
    </location>
</feature>
<organism evidence="2">
    <name type="scientific">bioreactor metagenome</name>
    <dbReference type="NCBI Taxonomy" id="1076179"/>
    <lineage>
        <taxon>unclassified sequences</taxon>
        <taxon>metagenomes</taxon>
        <taxon>ecological metagenomes</taxon>
    </lineage>
</organism>
<proteinExistence type="predicted"/>
<feature type="compositionally biased region" description="Basic and acidic residues" evidence="1">
    <location>
        <begin position="45"/>
        <end position="56"/>
    </location>
</feature>
<feature type="region of interest" description="Disordered" evidence="1">
    <location>
        <begin position="45"/>
        <end position="86"/>
    </location>
</feature>
<sequence length="120" mass="13360">MQDGVPVRYLDVIALDLAQNFRAVNEAVNQNFKGRGYLNSEVLLHKGRDEKQKEGENAQGKTLPLAEEGAPDRHQNDRGAQHHKDGKGDFVRLDLVDQAPGLFFFFLKIGLCLYHGNASA</sequence>
<name>A0A645EIN2_9ZZZZ</name>
<comment type="caution">
    <text evidence="2">The sequence shown here is derived from an EMBL/GenBank/DDBJ whole genome shotgun (WGS) entry which is preliminary data.</text>
</comment>
<accession>A0A645EIN2</accession>
<gene>
    <name evidence="2" type="ORF">SDC9_148325</name>
</gene>
<evidence type="ECO:0000256" key="1">
    <source>
        <dbReference type="SAM" id="MobiDB-lite"/>
    </source>
</evidence>
<evidence type="ECO:0000313" key="2">
    <source>
        <dbReference type="EMBL" id="MPN01122.1"/>
    </source>
</evidence>
<protein>
    <submittedName>
        <fullName evidence="2">Uncharacterized protein</fullName>
    </submittedName>
</protein>
<reference evidence="2" key="1">
    <citation type="submission" date="2019-08" db="EMBL/GenBank/DDBJ databases">
        <authorList>
            <person name="Kucharzyk K."/>
            <person name="Murdoch R.W."/>
            <person name="Higgins S."/>
            <person name="Loffler F."/>
        </authorList>
    </citation>
    <scope>NUCLEOTIDE SEQUENCE</scope>
</reference>